<comment type="similarity">
    <text evidence="2 7">Belongs to the major facilitator superfamily. Sugar transporter (TC 2.A.1.1) family.</text>
</comment>
<dbReference type="PANTHER" id="PTHR48022:SF83">
    <property type="entry name" value="MAJOR FACILITATOR SUPERFAMILY (MFS) PROFILE DOMAIN-CONTAINING PROTEIN"/>
    <property type="match status" value="1"/>
</dbReference>
<keyword evidence="6 8" id="KW-0472">Membrane</keyword>
<feature type="transmembrane region" description="Helical" evidence="8">
    <location>
        <begin position="410"/>
        <end position="434"/>
    </location>
</feature>
<evidence type="ECO:0000313" key="11">
    <source>
        <dbReference type="Proteomes" id="UP000030816"/>
    </source>
</evidence>
<evidence type="ECO:0000256" key="1">
    <source>
        <dbReference type="ARBA" id="ARBA00004141"/>
    </source>
</evidence>
<feature type="transmembrane region" description="Helical" evidence="8">
    <location>
        <begin position="313"/>
        <end position="331"/>
    </location>
</feature>
<dbReference type="InterPro" id="IPR003663">
    <property type="entry name" value="Sugar/inositol_transpt"/>
</dbReference>
<feature type="transmembrane region" description="Helical" evidence="8">
    <location>
        <begin position="379"/>
        <end position="398"/>
    </location>
</feature>
<organism evidence="10 11">
    <name type="scientific">Metarhizium album (strain ARSEF 1941)</name>
    <dbReference type="NCBI Taxonomy" id="1081103"/>
    <lineage>
        <taxon>Eukaryota</taxon>
        <taxon>Fungi</taxon>
        <taxon>Dikarya</taxon>
        <taxon>Ascomycota</taxon>
        <taxon>Pezizomycotina</taxon>
        <taxon>Sordariomycetes</taxon>
        <taxon>Hypocreomycetidae</taxon>
        <taxon>Hypocreales</taxon>
        <taxon>Clavicipitaceae</taxon>
        <taxon>Metarhizium</taxon>
    </lineage>
</organism>
<dbReference type="GeneID" id="63736538"/>
<proteinExistence type="inferred from homology"/>
<feature type="transmembrane region" description="Helical" evidence="8">
    <location>
        <begin position="54"/>
        <end position="81"/>
    </location>
</feature>
<accession>A0A0B2X406</accession>
<name>A0A0B2X406_METAS</name>
<keyword evidence="5 8" id="KW-1133">Transmembrane helix</keyword>
<dbReference type="OrthoDB" id="6612291at2759"/>
<dbReference type="STRING" id="1081103.A0A0B2X406"/>
<feature type="transmembrane region" description="Helical" evidence="8">
    <location>
        <begin position="134"/>
        <end position="152"/>
    </location>
</feature>
<dbReference type="InterPro" id="IPR036259">
    <property type="entry name" value="MFS_trans_sf"/>
</dbReference>
<evidence type="ECO:0000256" key="8">
    <source>
        <dbReference type="SAM" id="Phobius"/>
    </source>
</evidence>
<feature type="transmembrane region" description="Helical" evidence="8">
    <location>
        <begin position="351"/>
        <end position="372"/>
    </location>
</feature>
<keyword evidence="4 8" id="KW-0812">Transmembrane</keyword>
<feature type="transmembrane region" description="Helical" evidence="8">
    <location>
        <begin position="446"/>
        <end position="466"/>
    </location>
</feature>
<dbReference type="GO" id="GO:0005351">
    <property type="term" value="F:carbohydrate:proton symporter activity"/>
    <property type="evidence" value="ECO:0007669"/>
    <property type="project" value="TreeGrafter"/>
</dbReference>
<comment type="caution">
    <text evidence="10">The sequence shown here is derived from an EMBL/GenBank/DDBJ whole genome shotgun (WGS) entry which is preliminary data.</text>
</comment>
<evidence type="ECO:0000256" key="7">
    <source>
        <dbReference type="RuleBase" id="RU003346"/>
    </source>
</evidence>
<dbReference type="PROSITE" id="PS00217">
    <property type="entry name" value="SUGAR_TRANSPORT_2"/>
    <property type="match status" value="1"/>
</dbReference>
<feature type="transmembrane region" description="Helical" evidence="8">
    <location>
        <begin position="478"/>
        <end position="496"/>
    </location>
</feature>
<feature type="transmembrane region" description="Helical" evidence="8">
    <location>
        <begin position="101"/>
        <end position="122"/>
    </location>
</feature>
<dbReference type="Pfam" id="PF00083">
    <property type="entry name" value="Sugar_tr"/>
    <property type="match status" value="1"/>
</dbReference>
<dbReference type="InterPro" id="IPR050360">
    <property type="entry name" value="MFS_Sugar_Transporters"/>
</dbReference>
<protein>
    <submittedName>
        <fullName evidence="10">Maltose permease MAL31</fullName>
    </submittedName>
</protein>
<evidence type="ECO:0000256" key="2">
    <source>
        <dbReference type="ARBA" id="ARBA00010992"/>
    </source>
</evidence>
<evidence type="ECO:0000313" key="10">
    <source>
        <dbReference type="EMBL" id="KHO00160.1"/>
    </source>
</evidence>
<keyword evidence="11" id="KW-1185">Reference proteome</keyword>
<feature type="domain" description="Major facilitator superfamily (MFS) profile" evidence="9">
    <location>
        <begin position="56"/>
        <end position="500"/>
    </location>
</feature>
<dbReference type="AlphaFoldDB" id="A0A0B2X406"/>
<dbReference type="NCBIfam" id="TIGR00879">
    <property type="entry name" value="SP"/>
    <property type="match status" value="1"/>
</dbReference>
<evidence type="ECO:0000256" key="5">
    <source>
        <dbReference type="ARBA" id="ARBA00022989"/>
    </source>
</evidence>
<dbReference type="InterPro" id="IPR020846">
    <property type="entry name" value="MFS_dom"/>
</dbReference>
<dbReference type="RefSeq" id="XP_040681225.1">
    <property type="nucleotide sequence ID" value="XM_040820882.1"/>
</dbReference>
<evidence type="ECO:0000256" key="4">
    <source>
        <dbReference type="ARBA" id="ARBA00022692"/>
    </source>
</evidence>
<dbReference type="EMBL" id="AZHE01000003">
    <property type="protein sequence ID" value="KHO00160.1"/>
    <property type="molecule type" value="Genomic_DNA"/>
</dbReference>
<dbReference type="Gene3D" id="1.20.1250.20">
    <property type="entry name" value="MFS general substrate transporter like domains"/>
    <property type="match status" value="1"/>
</dbReference>
<dbReference type="FunFam" id="1.20.1250.20:FF:000078">
    <property type="entry name" value="MFS maltose transporter, putative"/>
    <property type="match status" value="1"/>
</dbReference>
<dbReference type="InterPro" id="IPR005829">
    <property type="entry name" value="Sugar_transporter_CS"/>
</dbReference>
<reference evidence="10 11" key="1">
    <citation type="journal article" date="2014" name="Proc. Natl. Acad. Sci. U.S.A.">
        <title>Trajectory and genomic determinants of fungal-pathogen speciation and host adaptation.</title>
        <authorList>
            <person name="Hu X."/>
            <person name="Xiao G."/>
            <person name="Zheng P."/>
            <person name="Shang Y."/>
            <person name="Su Y."/>
            <person name="Zhang X."/>
            <person name="Liu X."/>
            <person name="Zhan S."/>
            <person name="St Leger R.J."/>
            <person name="Wang C."/>
        </authorList>
    </citation>
    <scope>NUCLEOTIDE SEQUENCE [LARGE SCALE GENOMIC DNA]</scope>
    <source>
        <strain evidence="10 11">ARSEF 1941</strain>
    </source>
</reference>
<comment type="subcellular location">
    <subcellularLocation>
        <location evidence="1">Membrane</location>
        <topology evidence="1">Multi-pass membrane protein</topology>
    </subcellularLocation>
</comment>
<keyword evidence="3 7" id="KW-0813">Transport</keyword>
<evidence type="ECO:0000256" key="6">
    <source>
        <dbReference type="ARBA" id="ARBA00023136"/>
    </source>
</evidence>
<evidence type="ECO:0000259" key="9">
    <source>
        <dbReference type="PROSITE" id="PS50850"/>
    </source>
</evidence>
<feature type="transmembrane region" description="Helical" evidence="8">
    <location>
        <begin position="192"/>
        <end position="215"/>
    </location>
</feature>
<dbReference type="PANTHER" id="PTHR48022">
    <property type="entry name" value="PLASTIDIC GLUCOSE TRANSPORTER 4"/>
    <property type="match status" value="1"/>
</dbReference>
<dbReference type="PROSITE" id="PS50850">
    <property type="entry name" value="MFS"/>
    <property type="match status" value="1"/>
</dbReference>
<evidence type="ECO:0000256" key="3">
    <source>
        <dbReference type="ARBA" id="ARBA00022448"/>
    </source>
</evidence>
<dbReference type="SUPFAM" id="SSF103473">
    <property type="entry name" value="MFS general substrate transporter"/>
    <property type="match status" value="1"/>
</dbReference>
<dbReference type="HOGENOM" id="CLU_001265_11_5_1"/>
<dbReference type="InterPro" id="IPR005828">
    <property type="entry name" value="MFS_sugar_transport-like"/>
</dbReference>
<sequence length="598" mass="66618">MPHQSQDAQQLRCKAAISNQDSSFDFTSSQAEQGTLAEHALSVTEAIKTYPMAIFWALMVSLTVVMEGYDTALIASFFAYPPFVQKYGQFADENGQHQLSAPWQAGLANCGVVGAFFGTLINGLLVDRFGQRRVLVGALVLLSGFIFMNFFAPNIIVLAVGQLLCGFPWGIFTSSAPAYASEVLPLSLRVYLTSYSNMCFIIGQLIAAGVLVRLVDRTDEWAYRVPFAIQWLWPAVLVVPLCYLPESPWYWVRNGKMDEAEKSLRRLQRKHANIDTKATLANIVHTNELEKKHAAGTSYLDCFRGAERRRTEIACVAWAGQILAGSSFAYNSTYFFQQIGLGTDTIYTLNIGGKSIALAGTLVNWVALVPYFGRRQIYLCGLLTMSALLFVIGVLNVWNRNADIGMAQAVLTLVWTFIFQLSAGQLGWAVAAEVGSTRLRQKTICLARNSYLVAIVISEVLLPYLMNPRQWNLKGYTAFFWAATASLTFCWAFFRLPETKGRTYKELDWLFAKRTRTRAFAKAPVDPSDKVSTRTVQYEPAFSEFACLCLCACVATTSYIIVVEFGRLFYGSTALRHYGTTALRHYGSTALRLYGSQH</sequence>
<dbReference type="GO" id="GO:0016020">
    <property type="term" value="C:membrane"/>
    <property type="evidence" value="ECO:0007669"/>
    <property type="project" value="UniProtKB-SubCell"/>
</dbReference>
<gene>
    <name evidence="10" type="ORF">MAM_02083</name>
</gene>
<dbReference type="Proteomes" id="UP000030816">
    <property type="component" value="Unassembled WGS sequence"/>
</dbReference>